<proteinExistence type="predicted"/>
<sequence length="90" mass="10121">MTREETAFVIALSQLDETLQRYVLRLVGEKWPEKEKLSEVLGKIEHDLGTEMVNLGRLLQDRAAERGYVAAQADDVADPPARGILVIPEF</sequence>
<keyword evidence="2" id="KW-1185">Reference proteome</keyword>
<gene>
    <name evidence="1" type="ORF">FKR81_38250</name>
</gene>
<dbReference type="Proteomes" id="UP000316639">
    <property type="component" value="Unassembled WGS sequence"/>
</dbReference>
<reference evidence="1 2" key="1">
    <citation type="submission" date="2019-07" db="EMBL/GenBank/DDBJ databases">
        <title>Lentzea xizangensis sp. nov., isolated from Qinghai-Tibetan Plateau Soils.</title>
        <authorList>
            <person name="Huang J."/>
        </authorList>
    </citation>
    <scope>NUCLEOTIDE SEQUENCE [LARGE SCALE GENOMIC DNA]</scope>
    <source>
        <strain evidence="1 2">FXJ1.1311</strain>
    </source>
</reference>
<name>A0A563EHK1_9PSEU</name>
<evidence type="ECO:0000313" key="1">
    <source>
        <dbReference type="EMBL" id="TWP45817.1"/>
    </source>
</evidence>
<protein>
    <submittedName>
        <fullName evidence="1">Uncharacterized protein</fullName>
    </submittedName>
</protein>
<organism evidence="1 2">
    <name type="scientific">Lentzea tibetensis</name>
    <dbReference type="NCBI Taxonomy" id="2591470"/>
    <lineage>
        <taxon>Bacteria</taxon>
        <taxon>Bacillati</taxon>
        <taxon>Actinomycetota</taxon>
        <taxon>Actinomycetes</taxon>
        <taxon>Pseudonocardiales</taxon>
        <taxon>Pseudonocardiaceae</taxon>
        <taxon>Lentzea</taxon>
    </lineage>
</organism>
<evidence type="ECO:0000313" key="2">
    <source>
        <dbReference type="Proteomes" id="UP000316639"/>
    </source>
</evidence>
<accession>A0A563EHK1</accession>
<dbReference type="RefSeq" id="WP_146359399.1">
    <property type="nucleotide sequence ID" value="NZ_VOBR01000038.1"/>
</dbReference>
<dbReference type="EMBL" id="VOBR01000038">
    <property type="protein sequence ID" value="TWP45817.1"/>
    <property type="molecule type" value="Genomic_DNA"/>
</dbReference>
<comment type="caution">
    <text evidence="1">The sequence shown here is derived from an EMBL/GenBank/DDBJ whole genome shotgun (WGS) entry which is preliminary data.</text>
</comment>
<dbReference type="AlphaFoldDB" id="A0A563EHK1"/>